<reference evidence="2 3" key="1">
    <citation type="submission" date="2016-10" db="EMBL/GenBank/DDBJ databases">
        <authorList>
            <person name="de Groot N.N."/>
        </authorList>
    </citation>
    <scope>NUCLEOTIDE SEQUENCE [LARGE SCALE GENOMIC DNA]</scope>
    <source>
        <strain evidence="2 3">DSM 11443</strain>
    </source>
</reference>
<name>A0A1I2GDU3_9RHOB</name>
<proteinExistence type="predicted"/>
<dbReference type="InterPro" id="IPR024997">
    <property type="entry name" value="DUF3892"/>
</dbReference>
<gene>
    <name evidence="2" type="ORF">SAMN04488523_1228</name>
</gene>
<accession>A0A1I2GDU3</accession>
<protein>
    <recommendedName>
        <fullName evidence="4">DUF3892 domain-containing protein</fullName>
    </recommendedName>
</protein>
<evidence type="ECO:0008006" key="4">
    <source>
        <dbReference type="Google" id="ProtNLM"/>
    </source>
</evidence>
<dbReference type="Proteomes" id="UP000198977">
    <property type="component" value="Unassembled WGS sequence"/>
</dbReference>
<dbReference type="EMBL" id="FOMW01000022">
    <property type="protein sequence ID" value="SFF15259.1"/>
    <property type="molecule type" value="Genomic_DNA"/>
</dbReference>
<feature type="compositionally biased region" description="Basic and acidic residues" evidence="1">
    <location>
        <begin position="65"/>
        <end position="78"/>
    </location>
</feature>
<dbReference type="RefSeq" id="WP_177209537.1">
    <property type="nucleotide sequence ID" value="NZ_FOMW01000022.1"/>
</dbReference>
<sequence length="78" mass="8597">MTDNAGKPVAVRKDKDGDITHVKFKNRDRMTPVDQAVNMTKQGKTDGIRVNKTGGGKEYVQDIPDASKKDNLANLPEK</sequence>
<feature type="region of interest" description="Disordered" evidence="1">
    <location>
        <begin position="46"/>
        <end position="78"/>
    </location>
</feature>
<evidence type="ECO:0000313" key="3">
    <source>
        <dbReference type="Proteomes" id="UP000198977"/>
    </source>
</evidence>
<evidence type="ECO:0000313" key="2">
    <source>
        <dbReference type="EMBL" id="SFF15259.1"/>
    </source>
</evidence>
<organism evidence="2 3">
    <name type="scientific">Sulfitobacter brevis</name>
    <dbReference type="NCBI Taxonomy" id="74348"/>
    <lineage>
        <taxon>Bacteria</taxon>
        <taxon>Pseudomonadati</taxon>
        <taxon>Pseudomonadota</taxon>
        <taxon>Alphaproteobacteria</taxon>
        <taxon>Rhodobacterales</taxon>
        <taxon>Roseobacteraceae</taxon>
        <taxon>Sulfitobacter</taxon>
    </lineage>
</organism>
<keyword evidence="3" id="KW-1185">Reference proteome</keyword>
<dbReference type="Pfam" id="PF13031">
    <property type="entry name" value="DUF3892"/>
    <property type="match status" value="1"/>
</dbReference>
<evidence type="ECO:0000256" key="1">
    <source>
        <dbReference type="SAM" id="MobiDB-lite"/>
    </source>
</evidence>
<dbReference type="AlphaFoldDB" id="A0A1I2GDU3"/>